<dbReference type="PANTHER" id="PTHR30005:SF0">
    <property type="entry name" value="RETROGRADE REGULATION PROTEIN 2"/>
    <property type="match status" value="1"/>
</dbReference>
<dbReference type="InterPro" id="IPR050273">
    <property type="entry name" value="GppA/Ppx_hydrolase"/>
</dbReference>
<evidence type="ECO:0000313" key="3">
    <source>
        <dbReference type="Proteomes" id="UP001162800"/>
    </source>
</evidence>
<dbReference type="InterPro" id="IPR003695">
    <property type="entry name" value="Ppx_GppA_N"/>
</dbReference>
<feature type="domain" description="Ppx/GppA phosphatase N-terminal" evidence="1">
    <location>
        <begin position="35"/>
        <end position="308"/>
    </location>
</feature>
<dbReference type="Pfam" id="PF02541">
    <property type="entry name" value="Ppx-GppA"/>
    <property type="match status" value="1"/>
</dbReference>
<dbReference type="Gene3D" id="3.30.420.150">
    <property type="entry name" value="Exopolyphosphatase. Domain 2"/>
    <property type="match status" value="1"/>
</dbReference>
<evidence type="ECO:0000259" key="1">
    <source>
        <dbReference type="Pfam" id="PF02541"/>
    </source>
</evidence>
<sequence length="321" mass="34445">MHDASLLAAIDIGSNSCLLEIGHFAGGRLVSHTCRKETIRLGGSLDAQGRLSREAMERGWACLQRFAALIAGLPPQRVRAVATQTLREATNRDDFLARGSAILGVPIEVIDGEEEARLIYQGVARLLPPSNRRRLVVDIGGRSTEVCLGQGFAAQRTRSVEIGSVAWSLRHFADGGLRPEQFDAALDSARALLQPLAVDFSAAHWEQAYGASGTAGAISRVLAAQAGGPQRHPPGLITRPGLHWLQAQLQLQGHSSQVQLAGLREELRPVIGGGVSVMQAVFQLFGIEEMRVTQGSLRHGLLFGLRPRESDGWSTATAPQP</sequence>
<proteinExistence type="predicted"/>
<dbReference type="SUPFAM" id="SSF53067">
    <property type="entry name" value="Actin-like ATPase domain"/>
    <property type="match status" value="2"/>
</dbReference>
<gene>
    <name evidence="2" type="ORF">M9799_02720</name>
</gene>
<name>A0ABY6GAR8_9BURK</name>
<dbReference type="PANTHER" id="PTHR30005">
    <property type="entry name" value="EXOPOLYPHOSPHATASE"/>
    <property type="match status" value="1"/>
</dbReference>
<dbReference type="Gene3D" id="3.30.420.40">
    <property type="match status" value="1"/>
</dbReference>
<evidence type="ECO:0000313" key="2">
    <source>
        <dbReference type="EMBL" id="UYG52171.1"/>
    </source>
</evidence>
<dbReference type="InterPro" id="IPR043129">
    <property type="entry name" value="ATPase_NBD"/>
</dbReference>
<dbReference type="EMBL" id="CP106881">
    <property type="protein sequence ID" value="UYG52171.1"/>
    <property type="molecule type" value="Genomic_DNA"/>
</dbReference>
<keyword evidence="3" id="KW-1185">Reference proteome</keyword>
<accession>A0ABY6GAR8</accession>
<organism evidence="2 3">
    <name type="scientific">Comamonas endophytica</name>
    <dbReference type="NCBI Taxonomy" id="2949090"/>
    <lineage>
        <taxon>Bacteria</taxon>
        <taxon>Pseudomonadati</taxon>
        <taxon>Pseudomonadota</taxon>
        <taxon>Betaproteobacteria</taxon>
        <taxon>Burkholderiales</taxon>
        <taxon>Comamonadaceae</taxon>
        <taxon>Comamonas</taxon>
    </lineage>
</organism>
<dbReference type="CDD" id="cd24053">
    <property type="entry name" value="ASKHA_NBD_EcPPX-GppA-like"/>
    <property type="match status" value="1"/>
</dbReference>
<dbReference type="Proteomes" id="UP001162800">
    <property type="component" value="Chromosome"/>
</dbReference>
<protein>
    <submittedName>
        <fullName evidence="2">Ppx/GppA family phosphatase</fullName>
    </submittedName>
</protein>
<reference evidence="2" key="1">
    <citation type="submission" date="2022-09" db="EMBL/GenBank/DDBJ databases">
        <title>The complete genome of Acidovorax sp. 5MLIR.</title>
        <authorList>
            <person name="Liu L."/>
            <person name="Yue J."/>
            <person name="Yang F."/>
            <person name="Yuan J."/>
            <person name="Li L."/>
        </authorList>
    </citation>
    <scope>NUCLEOTIDE SEQUENCE</scope>
    <source>
        <strain evidence="2">5MLIR</strain>
    </source>
</reference>
<dbReference type="RefSeq" id="WP_231044303.1">
    <property type="nucleotide sequence ID" value="NZ_CP106881.1"/>
</dbReference>